<dbReference type="GO" id="GO:0005737">
    <property type="term" value="C:cytoplasm"/>
    <property type="evidence" value="ECO:0007669"/>
    <property type="project" value="UniProtKB-ARBA"/>
</dbReference>
<dbReference type="InterPro" id="IPR036322">
    <property type="entry name" value="WD40_repeat_dom_sf"/>
</dbReference>
<dbReference type="PANTHER" id="PTHR11227">
    <property type="entry name" value="WD-REPEAT PROTEIN INTERACTING WITH PHOSPHOINOSIDES WIPI -RELATED"/>
    <property type="match status" value="1"/>
</dbReference>
<protein>
    <recommendedName>
        <fullName evidence="6">Autophagy-related protein 21</fullName>
    </recommendedName>
</protein>
<evidence type="ECO:0000313" key="5">
    <source>
        <dbReference type="Proteomes" id="UP001306508"/>
    </source>
</evidence>
<comment type="caution">
    <text evidence="4">The sequence shown here is derived from an EMBL/GenBank/DDBJ whole genome shotgun (WGS) entry which is preliminary data.</text>
</comment>
<name>A0AAN7WJT6_9SACH</name>
<evidence type="ECO:0008006" key="6">
    <source>
        <dbReference type="Google" id="ProtNLM"/>
    </source>
</evidence>
<dbReference type="InterPro" id="IPR015943">
    <property type="entry name" value="WD40/YVTN_repeat-like_dom_sf"/>
</dbReference>
<dbReference type="Gene3D" id="2.130.10.10">
    <property type="entry name" value="YVTN repeat-like/Quinoprotein amine dehydrogenase"/>
    <property type="match status" value="1"/>
</dbReference>
<proteinExistence type="inferred from homology"/>
<accession>A0AAN7WJT6</accession>
<evidence type="ECO:0000256" key="1">
    <source>
        <dbReference type="ARBA" id="ARBA00022574"/>
    </source>
</evidence>
<dbReference type="AlphaFoldDB" id="A0AAN7WJT6"/>
<comment type="similarity">
    <text evidence="3">Belongs to the WD repeat PROPPIN family.</text>
</comment>
<dbReference type="InterPro" id="IPR048720">
    <property type="entry name" value="PROPPIN"/>
</dbReference>
<keyword evidence="5" id="KW-1185">Reference proteome</keyword>
<organism evidence="4 5">
    <name type="scientific">Arxiozyma heterogenica</name>
    <dbReference type="NCBI Taxonomy" id="278026"/>
    <lineage>
        <taxon>Eukaryota</taxon>
        <taxon>Fungi</taxon>
        <taxon>Dikarya</taxon>
        <taxon>Ascomycota</taxon>
        <taxon>Saccharomycotina</taxon>
        <taxon>Saccharomycetes</taxon>
        <taxon>Saccharomycetales</taxon>
        <taxon>Saccharomycetaceae</taxon>
        <taxon>Arxiozyma</taxon>
    </lineage>
</organism>
<evidence type="ECO:0000256" key="2">
    <source>
        <dbReference type="ARBA" id="ARBA00022737"/>
    </source>
</evidence>
<dbReference type="EMBL" id="JAWIZZ010000031">
    <property type="protein sequence ID" value="KAK5781700.1"/>
    <property type="molecule type" value="Genomic_DNA"/>
</dbReference>
<gene>
    <name evidence="4" type="ORF">RI543_000886</name>
</gene>
<keyword evidence="2" id="KW-0677">Repeat</keyword>
<keyword evidence="1" id="KW-0853">WD repeat</keyword>
<evidence type="ECO:0000256" key="3">
    <source>
        <dbReference type="ARBA" id="ARBA00025740"/>
    </source>
</evidence>
<evidence type="ECO:0000313" key="4">
    <source>
        <dbReference type="EMBL" id="KAK5781700.1"/>
    </source>
</evidence>
<dbReference type="Proteomes" id="UP001306508">
    <property type="component" value="Unassembled WGS sequence"/>
</dbReference>
<dbReference type="SMART" id="SM00320">
    <property type="entry name" value="WD40"/>
    <property type="match status" value="2"/>
</dbReference>
<sequence length="442" mass="50416">MMCCGYNIFNVDPLRLVFSETNGKYSITELFDSSSLIAVVGNGEDPAYSTRQLLLINLVNLNCICRLTYPSTIIWVRITSDQLIVSLTDRIYIYRLCNMKLLHVIEGLNINKNTIAVSYNQINKLLAYPICKITNETNITKRQNQSHNITKKNRKFNTEISPKHILKNTSFSSVDTSYTKNFEFNNDNSDASPYSNDKDFIGDVLIFDLNKLQPYLVIEAHKRRLQVITLSDDGSLLATASKLGTIIRVFDVSTGERICQFRRGRYPTTIKCISFSKDNKYLIVGSSSHKIHIFSIERKSEILIDNNSNSTSNNSINSEIDKLHDLSNISELDEEDFVIVSDEIQDVKYPRNIKELLKVSSRTITKEASKQFTKYFIYEATSNLSPKRHAAFCKIPDDIKTSPKVVFMGDAQRIQKDDYLIIYPHNRTSIQQIAESSNITSS</sequence>
<reference evidence="5" key="1">
    <citation type="submission" date="2023-07" db="EMBL/GenBank/DDBJ databases">
        <title>A draft genome of Kazachstania heterogenica Y-27499.</title>
        <authorList>
            <person name="Donic C."/>
            <person name="Kralova J.S."/>
            <person name="Fidel L."/>
            <person name="Ben-Dor S."/>
            <person name="Jung S."/>
        </authorList>
    </citation>
    <scope>NUCLEOTIDE SEQUENCE [LARGE SCALE GENOMIC DNA]</scope>
    <source>
        <strain evidence="5">Y27499</strain>
    </source>
</reference>
<dbReference type="SUPFAM" id="SSF50978">
    <property type="entry name" value="WD40 repeat-like"/>
    <property type="match status" value="1"/>
</dbReference>
<dbReference type="Pfam" id="PF21032">
    <property type="entry name" value="PROPPIN"/>
    <property type="match status" value="2"/>
</dbReference>
<dbReference type="InterPro" id="IPR001680">
    <property type="entry name" value="WD40_rpt"/>
</dbReference>